<comment type="similarity">
    <text evidence="3 7">Belongs to the class-III pyridoxal-phosphate-dependent aminotransferase family. HemL subfamily.</text>
</comment>
<dbReference type="CDD" id="cd00610">
    <property type="entry name" value="OAT_like"/>
    <property type="match status" value="1"/>
</dbReference>
<comment type="caution">
    <text evidence="8">The sequence shown here is derived from an EMBL/GenBank/DDBJ whole genome shotgun (WGS) entry which is preliminary data.</text>
</comment>
<dbReference type="InterPro" id="IPR015424">
    <property type="entry name" value="PyrdxlP-dep_Trfase"/>
</dbReference>
<keyword evidence="6 7" id="KW-0627">Porphyrin biosynthesis</keyword>
<comment type="subcellular location">
    <subcellularLocation>
        <location evidence="7">Cytoplasm</location>
    </subcellularLocation>
</comment>
<evidence type="ECO:0000256" key="3">
    <source>
        <dbReference type="ARBA" id="ARBA00008981"/>
    </source>
</evidence>
<dbReference type="HAMAP" id="MF_00375">
    <property type="entry name" value="HemL_aminotrans_3"/>
    <property type="match status" value="1"/>
</dbReference>
<proteinExistence type="inferred from homology"/>
<dbReference type="InterPro" id="IPR049704">
    <property type="entry name" value="Aminotrans_3_PPA_site"/>
</dbReference>
<dbReference type="NCBIfam" id="NF000818">
    <property type="entry name" value="PRK00062.1"/>
    <property type="match status" value="1"/>
</dbReference>
<evidence type="ECO:0000256" key="1">
    <source>
        <dbReference type="ARBA" id="ARBA00001933"/>
    </source>
</evidence>
<evidence type="ECO:0000313" key="8">
    <source>
        <dbReference type="EMBL" id="MFC5408659.1"/>
    </source>
</evidence>
<keyword evidence="5 7" id="KW-0413">Isomerase</keyword>
<evidence type="ECO:0000256" key="4">
    <source>
        <dbReference type="ARBA" id="ARBA00022898"/>
    </source>
</evidence>
<sequence>MTTSEQLFEKAKTLIPGGVNSPVRAFRAVGGHPLFIKSAKGPFLFDEDGNRYIELINSWGPMILGHAFEPVEEAVRDAIQHSFSFGAPTRKEVEMAELIVEMVPSVEKVRMVNSGTEATMAAIRVARGFTGRDKLIKFEGCYHGHGDSFLIAAGSGAITMGTPDSPGVTKATALDTLTAPFNDLFAVERLIDANANQIAAVILEPVVGNMGCVLPEPGFLQGLRDLCDRHDILLIFDEVMTGFRLAKGGAQEHFGIRPDLTTMGKIIGGGMPVGAYGGRREIMDMVSPAGPVYQAGTLSGNPIAMSAGLAMLRHLNEHPEVYTRLTEIGDKLVAGFRSSLASLGLNFTINHLGSMYTLFMTERPVSNFVDAKSSDLALFGRYFQAMLKRGVYLAPSQFESLFLSVALTDELVDEIIWANEESLKEVI</sequence>
<comment type="cofactor">
    <cofactor evidence="1 7">
        <name>pyridoxal 5'-phosphate</name>
        <dbReference type="ChEBI" id="CHEBI:597326"/>
    </cofactor>
</comment>
<dbReference type="InterPro" id="IPR015421">
    <property type="entry name" value="PyrdxlP-dep_Trfase_major"/>
</dbReference>
<gene>
    <name evidence="7 8" type="primary">hemL</name>
    <name evidence="8" type="ORF">ACFPMF_05035</name>
</gene>
<name>A0ABW0I5N3_9BACT</name>
<dbReference type="Gene3D" id="3.90.1150.10">
    <property type="entry name" value="Aspartate Aminotransferase, domain 1"/>
    <property type="match status" value="1"/>
</dbReference>
<feature type="modified residue" description="N6-(pyridoxal phosphate)lysine" evidence="7">
    <location>
        <position position="265"/>
    </location>
</feature>
<dbReference type="PANTHER" id="PTHR43713:SF3">
    <property type="entry name" value="GLUTAMATE-1-SEMIALDEHYDE 2,1-AMINOMUTASE 1, CHLOROPLASTIC-RELATED"/>
    <property type="match status" value="1"/>
</dbReference>
<evidence type="ECO:0000256" key="2">
    <source>
        <dbReference type="ARBA" id="ARBA00004819"/>
    </source>
</evidence>
<dbReference type="GO" id="GO:0042286">
    <property type="term" value="F:glutamate-1-semialdehyde 2,1-aminomutase activity"/>
    <property type="evidence" value="ECO:0007669"/>
    <property type="project" value="UniProtKB-EC"/>
</dbReference>
<dbReference type="EMBL" id="JBHSMA010000001">
    <property type="protein sequence ID" value="MFC5408659.1"/>
    <property type="molecule type" value="Genomic_DNA"/>
</dbReference>
<dbReference type="SUPFAM" id="SSF53383">
    <property type="entry name" value="PLP-dependent transferases"/>
    <property type="match status" value="1"/>
</dbReference>
<dbReference type="InterPro" id="IPR005814">
    <property type="entry name" value="Aminotrans_3"/>
</dbReference>
<dbReference type="Proteomes" id="UP001596106">
    <property type="component" value="Unassembled WGS sequence"/>
</dbReference>
<keyword evidence="7" id="KW-0963">Cytoplasm</keyword>
<dbReference type="Pfam" id="PF00202">
    <property type="entry name" value="Aminotran_3"/>
    <property type="match status" value="1"/>
</dbReference>
<dbReference type="InterPro" id="IPR004639">
    <property type="entry name" value="4pyrrol_synth_GluAld_NH2Trfase"/>
</dbReference>
<evidence type="ECO:0000313" key="9">
    <source>
        <dbReference type="Proteomes" id="UP001596106"/>
    </source>
</evidence>
<keyword evidence="9" id="KW-1185">Reference proteome</keyword>
<protein>
    <recommendedName>
        <fullName evidence="7">Glutamate-1-semialdehyde 2,1-aminomutase</fullName>
        <shortName evidence="7">GSA</shortName>
        <ecNumber evidence="7">5.4.3.8</ecNumber>
    </recommendedName>
    <alternativeName>
        <fullName evidence="7">Glutamate-1-semialdehyde aminotransferase</fullName>
        <shortName evidence="7">GSA-AT</shortName>
    </alternativeName>
</protein>
<dbReference type="RefSeq" id="WP_379841750.1">
    <property type="nucleotide sequence ID" value="NZ_JBHSMA010000001.1"/>
</dbReference>
<evidence type="ECO:0000256" key="5">
    <source>
        <dbReference type="ARBA" id="ARBA00023235"/>
    </source>
</evidence>
<accession>A0ABW0I5N3</accession>
<dbReference type="EC" id="5.4.3.8" evidence="7"/>
<dbReference type="InterPro" id="IPR015422">
    <property type="entry name" value="PyrdxlP-dep_Trfase_small"/>
</dbReference>
<reference evidence="9" key="1">
    <citation type="journal article" date="2019" name="Int. J. Syst. Evol. Microbiol.">
        <title>The Global Catalogue of Microorganisms (GCM) 10K type strain sequencing project: providing services to taxonomists for standard genome sequencing and annotation.</title>
        <authorList>
            <consortium name="The Broad Institute Genomics Platform"/>
            <consortium name="The Broad Institute Genome Sequencing Center for Infectious Disease"/>
            <person name="Wu L."/>
            <person name="Ma J."/>
        </authorList>
    </citation>
    <scope>NUCLEOTIDE SEQUENCE [LARGE SCALE GENOMIC DNA]</scope>
    <source>
        <strain evidence="9">CCUG 55250</strain>
    </source>
</reference>
<dbReference type="PANTHER" id="PTHR43713">
    <property type="entry name" value="GLUTAMATE-1-SEMIALDEHYDE 2,1-AMINOMUTASE"/>
    <property type="match status" value="1"/>
</dbReference>
<dbReference type="Gene3D" id="3.40.640.10">
    <property type="entry name" value="Type I PLP-dependent aspartate aminotransferase-like (Major domain)"/>
    <property type="match status" value="1"/>
</dbReference>
<comment type="pathway">
    <text evidence="2">Porphyrin-containing compound metabolism; protoporphyrin-IX biosynthesis; 5-aminolevulinate from L-glutamyl-tRNA(Glu): step 2/2.</text>
</comment>
<comment type="subunit">
    <text evidence="7">Homodimer.</text>
</comment>
<dbReference type="NCBIfam" id="TIGR00713">
    <property type="entry name" value="hemL"/>
    <property type="match status" value="1"/>
</dbReference>
<organism evidence="8 9">
    <name type="scientific">Larkinella bovis</name>
    <dbReference type="NCBI Taxonomy" id="683041"/>
    <lineage>
        <taxon>Bacteria</taxon>
        <taxon>Pseudomonadati</taxon>
        <taxon>Bacteroidota</taxon>
        <taxon>Cytophagia</taxon>
        <taxon>Cytophagales</taxon>
        <taxon>Spirosomataceae</taxon>
        <taxon>Larkinella</taxon>
    </lineage>
</organism>
<evidence type="ECO:0000256" key="6">
    <source>
        <dbReference type="ARBA" id="ARBA00023244"/>
    </source>
</evidence>
<keyword evidence="4 7" id="KW-0663">Pyridoxal phosphate</keyword>
<dbReference type="PROSITE" id="PS00600">
    <property type="entry name" value="AA_TRANSFER_CLASS_3"/>
    <property type="match status" value="1"/>
</dbReference>
<comment type="catalytic activity">
    <reaction evidence="7">
        <text>(S)-4-amino-5-oxopentanoate = 5-aminolevulinate</text>
        <dbReference type="Rhea" id="RHEA:14265"/>
        <dbReference type="ChEBI" id="CHEBI:57501"/>
        <dbReference type="ChEBI" id="CHEBI:356416"/>
        <dbReference type="EC" id="5.4.3.8"/>
    </reaction>
</comment>
<evidence type="ECO:0000256" key="7">
    <source>
        <dbReference type="HAMAP-Rule" id="MF_00375"/>
    </source>
</evidence>